<dbReference type="Pfam" id="PF02834">
    <property type="entry name" value="LigT_PEase"/>
    <property type="match status" value="1"/>
</dbReference>
<dbReference type="HAMAP" id="MF_01940">
    <property type="entry name" value="RNA_CPDase"/>
    <property type="match status" value="1"/>
</dbReference>
<protein>
    <recommendedName>
        <fullName evidence="2">RNA 2',3'-cyclic phosphodiesterase</fullName>
        <shortName evidence="2">RNA 2',3'-CPDase</shortName>
        <ecNumber evidence="2">3.1.4.58</ecNumber>
    </recommendedName>
</protein>
<sequence length="211" mass="23346">MSAIRLFFALWPSPPLAASLAEWAQAARPHCGGRIMRTETLHLTLAFLGPVEAQLADALAAATPTRSVPPGELMLDRYGVFKRQRILWAGPRQAGPRQAGRDEAEPNPTEPHRPDSLQPDSLQPETQPAPAPLQVIHDGLWQWLAGYGLTAPPQPFRPHVTLLRNIERDDPPPPPPDPLIWRYDRLVLVASESQTGGSRYRIVAQSRPLEP</sequence>
<feature type="signal peptide" evidence="4">
    <location>
        <begin position="1"/>
        <end position="17"/>
    </location>
</feature>
<comment type="catalytic activity">
    <reaction evidence="2">
        <text>a 3'-end 2',3'-cyclophospho-ribonucleotide-RNA + H2O = a 3'-end 2'-phospho-ribonucleotide-RNA + H(+)</text>
        <dbReference type="Rhea" id="RHEA:11828"/>
        <dbReference type="Rhea" id="RHEA-COMP:10464"/>
        <dbReference type="Rhea" id="RHEA-COMP:17353"/>
        <dbReference type="ChEBI" id="CHEBI:15377"/>
        <dbReference type="ChEBI" id="CHEBI:15378"/>
        <dbReference type="ChEBI" id="CHEBI:83064"/>
        <dbReference type="ChEBI" id="CHEBI:173113"/>
        <dbReference type="EC" id="3.1.4.58"/>
    </reaction>
</comment>
<feature type="short sequence motif" description="HXTX 2" evidence="2">
    <location>
        <begin position="159"/>
        <end position="162"/>
    </location>
</feature>
<dbReference type="EC" id="3.1.4.58" evidence="2"/>
<feature type="active site" description="Proton donor" evidence="2">
    <location>
        <position position="42"/>
    </location>
</feature>
<feature type="chain" id="PRO_5043755539" description="RNA 2',3'-cyclic phosphodiesterase" evidence="4">
    <location>
        <begin position="18"/>
        <end position="211"/>
    </location>
</feature>
<dbReference type="GO" id="GO:0008664">
    <property type="term" value="F:RNA 2',3'-cyclic 3'-phosphodiesterase activity"/>
    <property type="evidence" value="ECO:0007669"/>
    <property type="project" value="UniProtKB-EC"/>
</dbReference>
<keyword evidence="4" id="KW-0732">Signal</keyword>
<dbReference type="RefSeq" id="WP_050445595.1">
    <property type="nucleotide sequence ID" value="NZ_LGVG01000004.1"/>
</dbReference>
<dbReference type="EMBL" id="LGVG01000004">
    <property type="protein sequence ID" value="KNE28802.1"/>
    <property type="molecule type" value="Genomic_DNA"/>
</dbReference>
<reference evidence="6 7" key="1">
    <citation type="submission" date="2015-07" db="EMBL/GenBank/DDBJ databases">
        <title>Draft genome of Achromobacter spanius.</title>
        <authorList>
            <person name="Wang X."/>
        </authorList>
    </citation>
    <scope>NUCLEOTIDE SEQUENCE [LARGE SCALE GENOMIC DNA]</scope>
    <source>
        <strain evidence="6 7">CGMCC9173</strain>
    </source>
</reference>
<feature type="active site" description="Proton acceptor" evidence="2">
    <location>
        <position position="159"/>
    </location>
</feature>
<evidence type="ECO:0000259" key="5">
    <source>
        <dbReference type="Pfam" id="PF02834"/>
    </source>
</evidence>
<dbReference type="InterPro" id="IPR009097">
    <property type="entry name" value="Cyclic_Pdiesterase"/>
</dbReference>
<gene>
    <name evidence="6" type="ORF">AFM18_04505</name>
</gene>
<dbReference type="InterPro" id="IPR014051">
    <property type="entry name" value="Phosphoesterase_HXTX"/>
</dbReference>
<dbReference type="AlphaFoldDB" id="A0AAW3IA32"/>
<dbReference type="NCBIfam" id="TIGR02258">
    <property type="entry name" value="2_5_ligase"/>
    <property type="match status" value="1"/>
</dbReference>
<dbReference type="GO" id="GO:0004113">
    <property type="term" value="F:2',3'-cyclic-nucleotide 3'-phosphodiesterase activity"/>
    <property type="evidence" value="ECO:0007669"/>
    <property type="project" value="InterPro"/>
</dbReference>
<dbReference type="PANTHER" id="PTHR35561:SF1">
    <property type="entry name" value="RNA 2',3'-CYCLIC PHOSPHODIESTERASE"/>
    <property type="match status" value="1"/>
</dbReference>
<evidence type="ECO:0000313" key="7">
    <source>
        <dbReference type="Proteomes" id="UP000037511"/>
    </source>
</evidence>
<evidence type="ECO:0000256" key="2">
    <source>
        <dbReference type="HAMAP-Rule" id="MF_01940"/>
    </source>
</evidence>
<dbReference type="Gene3D" id="3.90.1140.10">
    <property type="entry name" value="Cyclic phosphodiesterase"/>
    <property type="match status" value="1"/>
</dbReference>
<comment type="similarity">
    <text evidence="2">Belongs to the 2H phosphoesterase superfamily. ThpR family.</text>
</comment>
<evidence type="ECO:0000256" key="3">
    <source>
        <dbReference type="SAM" id="MobiDB-lite"/>
    </source>
</evidence>
<feature type="compositionally biased region" description="Basic and acidic residues" evidence="3">
    <location>
        <begin position="99"/>
        <end position="115"/>
    </location>
</feature>
<evidence type="ECO:0000256" key="1">
    <source>
        <dbReference type="ARBA" id="ARBA00022801"/>
    </source>
</evidence>
<accession>A0AAW3IA32</accession>
<dbReference type="Proteomes" id="UP000037511">
    <property type="component" value="Unassembled WGS sequence"/>
</dbReference>
<feature type="domain" description="Phosphoesterase HXTX" evidence="5">
    <location>
        <begin position="11"/>
        <end position="88"/>
    </location>
</feature>
<evidence type="ECO:0000256" key="4">
    <source>
        <dbReference type="SAM" id="SignalP"/>
    </source>
</evidence>
<proteinExistence type="inferred from homology"/>
<dbReference type="InterPro" id="IPR004175">
    <property type="entry name" value="RNA_CPDase"/>
</dbReference>
<dbReference type="GO" id="GO:0016874">
    <property type="term" value="F:ligase activity"/>
    <property type="evidence" value="ECO:0007669"/>
    <property type="project" value="UniProtKB-KW"/>
</dbReference>
<keyword evidence="1 2" id="KW-0378">Hydrolase</keyword>
<feature type="short sequence motif" description="HXTX 1" evidence="2">
    <location>
        <begin position="42"/>
        <end position="45"/>
    </location>
</feature>
<dbReference type="SUPFAM" id="SSF55144">
    <property type="entry name" value="LigT-like"/>
    <property type="match status" value="2"/>
</dbReference>
<comment type="function">
    <text evidence="2">Hydrolyzes RNA 2',3'-cyclic phosphodiester to an RNA 2'-phosphomonoester.</text>
</comment>
<organism evidence="6 7">
    <name type="scientific">Achromobacter spanius</name>
    <dbReference type="NCBI Taxonomy" id="217203"/>
    <lineage>
        <taxon>Bacteria</taxon>
        <taxon>Pseudomonadati</taxon>
        <taxon>Pseudomonadota</taxon>
        <taxon>Betaproteobacteria</taxon>
        <taxon>Burkholderiales</taxon>
        <taxon>Alcaligenaceae</taxon>
        <taxon>Achromobacter</taxon>
    </lineage>
</organism>
<keyword evidence="6" id="KW-0436">Ligase</keyword>
<feature type="region of interest" description="Disordered" evidence="3">
    <location>
        <begin position="91"/>
        <end position="130"/>
    </location>
</feature>
<evidence type="ECO:0000313" key="6">
    <source>
        <dbReference type="EMBL" id="KNE28802.1"/>
    </source>
</evidence>
<comment type="caution">
    <text evidence="6">The sequence shown here is derived from an EMBL/GenBank/DDBJ whole genome shotgun (WGS) entry which is preliminary data.</text>
</comment>
<name>A0AAW3IA32_9BURK</name>
<dbReference type="PANTHER" id="PTHR35561">
    <property type="entry name" value="RNA 2',3'-CYCLIC PHOSPHODIESTERASE"/>
    <property type="match status" value="1"/>
</dbReference>